<comment type="cofactor">
    <cofactor evidence="1 3">
        <name>a divalent metal cation</name>
        <dbReference type="ChEBI" id="CHEBI:60240"/>
    </cofactor>
</comment>
<dbReference type="InterPro" id="IPR029001">
    <property type="entry name" value="ITPase-like_fam"/>
</dbReference>
<reference evidence="4" key="1">
    <citation type="submission" date="2020-02" db="EMBL/GenBank/DDBJ databases">
        <authorList>
            <person name="Meier V. D."/>
        </authorList>
    </citation>
    <scope>NUCLEOTIDE SEQUENCE</scope>
    <source>
        <strain evidence="4">AVDCRST_MAG13</strain>
    </source>
</reference>
<dbReference type="HAMAP" id="MF_00528">
    <property type="entry name" value="Maf"/>
    <property type="match status" value="1"/>
</dbReference>
<comment type="similarity">
    <text evidence="3">Belongs to the Maf family.</text>
</comment>
<dbReference type="InterPro" id="IPR003697">
    <property type="entry name" value="Maf-like"/>
</dbReference>
<dbReference type="Gene3D" id="3.90.950.10">
    <property type="match status" value="1"/>
</dbReference>
<comment type="catalytic activity">
    <reaction evidence="3">
        <text>a ribonucleoside 5'-triphosphate + H2O = a ribonucleoside 5'-phosphate + diphosphate + H(+)</text>
        <dbReference type="Rhea" id="RHEA:23996"/>
        <dbReference type="ChEBI" id="CHEBI:15377"/>
        <dbReference type="ChEBI" id="CHEBI:15378"/>
        <dbReference type="ChEBI" id="CHEBI:33019"/>
        <dbReference type="ChEBI" id="CHEBI:58043"/>
        <dbReference type="ChEBI" id="CHEBI:61557"/>
        <dbReference type="EC" id="3.6.1.9"/>
    </reaction>
</comment>
<keyword evidence="3" id="KW-0546">Nucleotide metabolism</keyword>
<dbReference type="PIRSF" id="PIRSF006305">
    <property type="entry name" value="Maf"/>
    <property type="match status" value="1"/>
</dbReference>
<evidence type="ECO:0000313" key="4">
    <source>
        <dbReference type="EMBL" id="CAA9492646.1"/>
    </source>
</evidence>
<dbReference type="PANTHER" id="PTHR43213:SF5">
    <property type="entry name" value="BIFUNCTIONAL DTTP_UTP PYROPHOSPHATASE_METHYLTRANSFERASE PROTEIN-RELATED"/>
    <property type="match status" value="1"/>
</dbReference>
<keyword evidence="3" id="KW-0963">Cytoplasm</keyword>
<proteinExistence type="inferred from homology"/>
<keyword evidence="2 3" id="KW-0378">Hydrolase</keyword>
<dbReference type="GO" id="GO:0005737">
    <property type="term" value="C:cytoplasm"/>
    <property type="evidence" value="ECO:0007669"/>
    <property type="project" value="UniProtKB-SubCell"/>
</dbReference>
<dbReference type="GO" id="GO:0009117">
    <property type="term" value="P:nucleotide metabolic process"/>
    <property type="evidence" value="ECO:0007669"/>
    <property type="project" value="UniProtKB-KW"/>
</dbReference>
<evidence type="ECO:0000256" key="3">
    <source>
        <dbReference type="HAMAP-Rule" id="MF_00528"/>
    </source>
</evidence>
<dbReference type="EMBL" id="CADCVO010000285">
    <property type="protein sequence ID" value="CAA9492646.1"/>
    <property type="molecule type" value="Genomic_DNA"/>
</dbReference>
<comment type="subcellular location">
    <subcellularLocation>
        <location evidence="3">Cytoplasm</location>
    </subcellularLocation>
</comment>
<dbReference type="PANTHER" id="PTHR43213">
    <property type="entry name" value="BIFUNCTIONAL DTTP/UTP PYROPHOSPHATASE/METHYLTRANSFERASE PROTEIN-RELATED"/>
    <property type="match status" value="1"/>
</dbReference>
<gene>
    <name evidence="4" type="ORF">AVDCRST_MAG13-1818</name>
</gene>
<comment type="catalytic activity">
    <reaction evidence="3">
        <text>a 2'-deoxyribonucleoside 5'-triphosphate + H2O = a 2'-deoxyribonucleoside 5'-phosphate + diphosphate + H(+)</text>
        <dbReference type="Rhea" id="RHEA:44644"/>
        <dbReference type="ChEBI" id="CHEBI:15377"/>
        <dbReference type="ChEBI" id="CHEBI:15378"/>
        <dbReference type="ChEBI" id="CHEBI:33019"/>
        <dbReference type="ChEBI" id="CHEBI:61560"/>
        <dbReference type="ChEBI" id="CHEBI:65317"/>
        <dbReference type="EC" id="3.6.1.9"/>
    </reaction>
</comment>
<evidence type="ECO:0000256" key="1">
    <source>
        <dbReference type="ARBA" id="ARBA00001968"/>
    </source>
</evidence>
<organism evidence="4">
    <name type="scientific">uncultured Solirubrobacteraceae bacterium</name>
    <dbReference type="NCBI Taxonomy" id="1162706"/>
    <lineage>
        <taxon>Bacteria</taxon>
        <taxon>Bacillati</taxon>
        <taxon>Actinomycetota</taxon>
        <taxon>Thermoleophilia</taxon>
        <taxon>Solirubrobacterales</taxon>
        <taxon>Solirubrobacteraceae</taxon>
        <taxon>environmental samples</taxon>
    </lineage>
</organism>
<feature type="active site" description="Proton acceptor" evidence="3">
    <location>
        <position position="38"/>
    </location>
</feature>
<dbReference type="Pfam" id="PF02545">
    <property type="entry name" value="Maf"/>
    <property type="match status" value="1"/>
</dbReference>
<protein>
    <recommendedName>
        <fullName evidence="3">Nucleoside triphosphate pyrophosphatase</fullName>
        <ecNumber evidence="3">3.6.1.9</ecNumber>
    </recommendedName>
    <alternativeName>
        <fullName evidence="3">Nucleotide pyrophosphatase</fullName>
        <shortName evidence="3">Nucleotide PPase</shortName>
    </alternativeName>
</protein>
<sequence length="152" mass="15831">MEEREGGEAHATALHNARLKAAAVAAQAPPGARVLGVDTVVVLDGEVLGKPDDAAHARAMLSRLQGRTHTVVSGLHLTGAGEGTEATQVAFRPLSPAQMDRYVALGEWRGRAGGYAIQERGAALVRRIEGDYLNVVGLPVGLLLDLAPDLLG</sequence>
<name>A0A6J4S8N6_9ACTN</name>
<dbReference type="EC" id="3.6.1.9" evidence="3"/>
<accession>A0A6J4S8N6</accession>
<dbReference type="AlphaFoldDB" id="A0A6J4S8N6"/>
<comment type="function">
    <text evidence="3">Nucleoside triphosphate pyrophosphatase. May have a dual role in cell division arrest and in preventing the incorporation of modified nucleotides into cellular nucleic acids.</text>
</comment>
<dbReference type="GO" id="GO:0047429">
    <property type="term" value="F:nucleoside triphosphate diphosphatase activity"/>
    <property type="evidence" value="ECO:0007669"/>
    <property type="project" value="UniProtKB-EC"/>
</dbReference>
<evidence type="ECO:0000256" key="2">
    <source>
        <dbReference type="ARBA" id="ARBA00022801"/>
    </source>
</evidence>
<dbReference type="SUPFAM" id="SSF52972">
    <property type="entry name" value="ITPase-like"/>
    <property type="match status" value="1"/>
</dbReference>
<comment type="caution">
    <text evidence="3">Lacks conserved residue(s) required for the propagation of feature annotation.</text>
</comment>